<accession>A0ABP1RW73</accession>
<dbReference type="SMART" id="SM00239">
    <property type="entry name" value="C2"/>
    <property type="match status" value="1"/>
</dbReference>
<evidence type="ECO:0000313" key="2">
    <source>
        <dbReference type="EMBL" id="CAL8137073.1"/>
    </source>
</evidence>
<dbReference type="SUPFAM" id="SSF49562">
    <property type="entry name" value="C2 domain (Calcium/lipid-binding domain, CaLB)"/>
    <property type="match status" value="1"/>
</dbReference>
<evidence type="ECO:0000313" key="3">
    <source>
        <dbReference type="Proteomes" id="UP001642540"/>
    </source>
</evidence>
<keyword evidence="3" id="KW-1185">Reference proteome</keyword>
<dbReference type="CDD" id="cd00030">
    <property type="entry name" value="C2"/>
    <property type="match status" value="1"/>
</dbReference>
<dbReference type="Pfam" id="PF00168">
    <property type="entry name" value="C2"/>
    <property type="match status" value="1"/>
</dbReference>
<dbReference type="InterPro" id="IPR035892">
    <property type="entry name" value="C2_domain_sf"/>
</dbReference>
<dbReference type="Proteomes" id="UP001642540">
    <property type="component" value="Unassembled WGS sequence"/>
</dbReference>
<gene>
    <name evidence="2" type="ORF">ODALV1_LOCUS26753</name>
</gene>
<evidence type="ECO:0000259" key="1">
    <source>
        <dbReference type="PROSITE" id="PS50004"/>
    </source>
</evidence>
<protein>
    <recommendedName>
        <fullName evidence="1">C2 domain-containing protein</fullName>
    </recommendedName>
</protein>
<feature type="domain" description="C2" evidence="1">
    <location>
        <begin position="5"/>
        <end position="138"/>
    </location>
</feature>
<name>A0ABP1RW73_9HEXA</name>
<organism evidence="2 3">
    <name type="scientific">Orchesella dallaii</name>
    <dbReference type="NCBI Taxonomy" id="48710"/>
    <lineage>
        <taxon>Eukaryota</taxon>
        <taxon>Metazoa</taxon>
        <taxon>Ecdysozoa</taxon>
        <taxon>Arthropoda</taxon>
        <taxon>Hexapoda</taxon>
        <taxon>Collembola</taxon>
        <taxon>Entomobryomorpha</taxon>
        <taxon>Entomobryoidea</taxon>
        <taxon>Orchesellidae</taxon>
        <taxon>Orchesellinae</taxon>
        <taxon>Orchesella</taxon>
    </lineage>
</organism>
<reference evidence="2 3" key="1">
    <citation type="submission" date="2024-08" db="EMBL/GenBank/DDBJ databases">
        <authorList>
            <person name="Cucini C."/>
            <person name="Frati F."/>
        </authorList>
    </citation>
    <scope>NUCLEOTIDE SEQUENCE [LARGE SCALE GENOMIC DNA]</scope>
</reference>
<dbReference type="EMBL" id="CAXLJM020000114">
    <property type="protein sequence ID" value="CAL8137073.1"/>
    <property type="molecule type" value="Genomic_DNA"/>
</dbReference>
<proteinExistence type="predicted"/>
<sequence length="193" mass="21904">MVRRLPYTIFTTFSLITICVVLVQSEVVKFKLSAINLPQADLDGPSDPYVQLYRTTWNRGDIHLKWEKFGETGVKPNTLNPSWDEVFEYEYIAGTTQKWGFLVKDLDDSWPYPYDDPLGRVEINVDDYMFQLKHSNPDEKQPLKHIQLFLSQPSGGAILVTPVVDVVEEEATTVPALVDEVEATTAPALEPET</sequence>
<dbReference type="Gene3D" id="2.60.40.150">
    <property type="entry name" value="C2 domain"/>
    <property type="match status" value="1"/>
</dbReference>
<dbReference type="PROSITE" id="PS50004">
    <property type="entry name" value="C2"/>
    <property type="match status" value="1"/>
</dbReference>
<dbReference type="InterPro" id="IPR000008">
    <property type="entry name" value="C2_dom"/>
</dbReference>
<comment type="caution">
    <text evidence="2">The sequence shown here is derived from an EMBL/GenBank/DDBJ whole genome shotgun (WGS) entry which is preliminary data.</text>
</comment>